<gene>
    <name evidence="16" type="primary">TIF6</name>
    <name evidence="25" type="ORF">CTheo_4528</name>
</gene>
<keyword evidence="4 16" id="KW-0396">Initiation factor</keyword>
<feature type="compositionally biased region" description="Polar residues" evidence="18">
    <location>
        <begin position="1"/>
        <end position="13"/>
    </location>
</feature>
<keyword evidence="11 19" id="KW-1133">Transmembrane helix</keyword>
<dbReference type="FunFam" id="3.75.10.10:FF:000001">
    <property type="entry name" value="Eukaryotic translation initiation factor 6"/>
    <property type="match status" value="1"/>
</dbReference>
<evidence type="ECO:0000256" key="18">
    <source>
        <dbReference type="SAM" id="MobiDB-lite"/>
    </source>
</evidence>
<dbReference type="InterPro" id="IPR040992">
    <property type="entry name" value="XRN1_D1"/>
</dbReference>
<keyword evidence="7" id="KW-0677">Repeat</keyword>
<feature type="region of interest" description="Disordered" evidence="18">
    <location>
        <begin position="1716"/>
        <end position="1750"/>
    </location>
</feature>
<dbReference type="GO" id="GO:0031966">
    <property type="term" value="C:mitochondrial membrane"/>
    <property type="evidence" value="ECO:0007669"/>
    <property type="project" value="UniProtKB-SubCell"/>
</dbReference>
<feature type="repeat" description="Solcar" evidence="17">
    <location>
        <begin position="271"/>
        <end position="359"/>
    </location>
</feature>
<dbReference type="InterPro" id="IPR002769">
    <property type="entry name" value="eIF6"/>
</dbReference>
<proteinExistence type="inferred from homology"/>
<dbReference type="Gene3D" id="1.25.40.1050">
    <property type="match status" value="1"/>
</dbReference>
<feature type="modified residue" description="Phosphoserine; by CK1" evidence="16">
    <location>
        <position position="1936"/>
    </location>
</feature>
<feature type="transmembrane region" description="Helical" evidence="19">
    <location>
        <begin position="150"/>
        <end position="170"/>
    </location>
</feature>
<keyword evidence="13 17" id="KW-0472">Membrane</keyword>
<comment type="similarity">
    <text evidence="16">Belongs to the eIF-6 family.</text>
</comment>
<evidence type="ECO:0000256" key="12">
    <source>
        <dbReference type="ARBA" id="ARBA00023128"/>
    </source>
</evidence>
<dbReference type="SUPFAM" id="SSF103506">
    <property type="entry name" value="Mitochondrial carrier"/>
    <property type="match status" value="1"/>
</dbReference>
<dbReference type="CDD" id="cd00527">
    <property type="entry name" value="IF6"/>
    <property type="match status" value="1"/>
</dbReference>
<dbReference type="GO" id="GO:0016075">
    <property type="term" value="P:rRNA catabolic process"/>
    <property type="evidence" value="ECO:0007669"/>
    <property type="project" value="TreeGrafter"/>
</dbReference>
<evidence type="ECO:0000256" key="14">
    <source>
        <dbReference type="ARBA" id="ARBA00023242"/>
    </source>
</evidence>
<evidence type="ECO:0000256" key="19">
    <source>
        <dbReference type="SAM" id="Phobius"/>
    </source>
</evidence>
<feature type="domain" description="Exoribonuclease Xrn1 D2/D3" evidence="24">
    <location>
        <begin position="1267"/>
        <end position="1485"/>
    </location>
</feature>
<dbReference type="PANTHER" id="PTHR12341">
    <property type="entry name" value="5'-&gt;3' EXORIBONUCLEASE"/>
    <property type="match status" value="1"/>
</dbReference>
<feature type="transmembrane region" description="Helical" evidence="19">
    <location>
        <begin position="224"/>
        <end position="246"/>
    </location>
</feature>
<dbReference type="HAMAP" id="MF_00032">
    <property type="entry name" value="eIF_6"/>
    <property type="match status" value="1"/>
</dbReference>
<feature type="domain" description="5'-3' exoribonuclease 1 SH3-like" evidence="22">
    <location>
        <begin position="1516"/>
        <end position="1582"/>
    </location>
</feature>
<dbReference type="InterPro" id="IPR027073">
    <property type="entry name" value="5_3_exoribonuclease"/>
</dbReference>
<feature type="domain" description="Xrn1 N-terminal" evidence="20">
    <location>
        <begin position="377"/>
        <end position="592"/>
    </location>
</feature>
<dbReference type="Gene3D" id="2.170.260.40">
    <property type="match status" value="1"/>
</dbReference>
<evidence type="ECO:0000256" key="7">
    <source>
        <dbReference type="ARBA" id="ARBA00022737"/>
    </source>
</evidence>
<dbReference type="NCBIfam" id="TIGR00323">
    <property type="entry name" value="eIF-6"/>
    <property type="match status" value="1"/>
</dbReference>
<dbReference type="Gene3D" id="3.40.50.12390">
    <property type="match status" value="2"/>
</dbReference>
<keyword evidence="16" id="KW-0690">Ribosome biogenesis</keyword>
<dbReference type="EMBL" id="SSOP01000079">
    <property type="protein sequence ID" value="KAB5592004.1"/>
    <property type="molecule type" value="Genomic_DNA"/>
</dbReference>
<dbReference type="InterPro" id="IPR047007">
    <property type="entry name" value="XRN1_D1_sf"/>
</dbReference>
<comment type="subcellular location">
    <subcellularLocation>
        <location evidence="16">Cytoplasm</location>
    </subcellularLocation>
    <subcellularLocation>
        <location evidence="16">Nucleus</location>
        <location evidence="16">Nucleolus</location>
    </subcellularLocation>
    <subcellularLocation>
        <location evidence="1">Mitochondrion membrane</location>
        <topology evidence="1">Multi-pass membrane protein</topology>
    </subcellularLocation>
    <text evidence="16">Shuttles between cytoplasm and nucleus/nucleolus.</text>
</comment>
<feature type="compositionally biased region" description="Basic and acidic residues" evidence="18">
    <location>
        <begin position="469"/>
        <end position="488"/>
    </location>
</feature>
<evidence type="ECO:0000259" key="21">
    <source>
        <dbReference type="Pfam" id="PF17846"/>
    </source>
</evidence>
<evidence type="ECO:0000256" key="13">
    <source>
        <dbReference type="ARBA" id="ARBA00023136"/>
    </source>
</evidence>
<evidence type="ECO:0000256" key="4">
    <source>
        <dbReference type="ARBA" id="ARBA00022540"/>
    </source>
</evidence>
<dbReference type="PROSITE" id="PS50920">
    <property type="entry name" value="SOLCAR"/>
    <property type="match status" value="3"/>
</dbReference>
<keyword evidence="10 16" id="KW-0648">Protein biosynthesis</keyword>
<dbReference type="InterPro" id="IPR041412">
    <property type="entry name" value="Xrn1_helical"/>
</dbReference>
<dbReference type="Pfam" id="PF18129">
    <property type="entry name" value="SH3_12"/>
    <property type="match status" value="1"/>
</dbReference>
<dbReference type="InterPro" id="IPR041106">
    <property type="entry name" value="XRN1_D2_D3"/>
</dbReference>
<feature type="repeat" description="Solcar" evidence="17">
    <location>
        <begin position="144"/>
        <end position="252"/>
    </location>
</feature>
<keyword evidence="3 16" id="KW-0963">Cytoplasm</keyword>
<comment type="PTM">
    <text evidence="16">Phosphorylation at Ser-1936 and Ser-1937 promotes nuclear export.</text>
</comment>
<evidence type="ECO:0000259" key="24">
    <source>
        <dbReference type="Pfam" id="PF18334"/>
    </source>
</evidence>
<evidence type="ECO:0000259" key="20">
    <source>
        <dbReference type="Pfam" id="PF03159"/>
    </source>
</evidence>
<feature type="compositionally biased region" description="Polar residues" evidence="18">
    <location>
        <begin position="1727"/>
        <end position="1739"/>
    </location>
</feature>
<dbReference type="Pfam" id="PF18332">
    <property type="entry name" value="XRN1_D1"/>
    <property type="match status" value="1"/>
</dbReference>
<reference evidence="25 26" key="1">
    <citation type="journal article" date="2019" name="Fungal Biol. Biotechnol.">
        <title>Draft genome sequence of fastidious pathogen Ceratobasidium theobromae, which causes vascular-streak dieback in Theobroma cacao.</title>
        <authorList>
            <person name="Ali S.S."/>
            <person name="Asman A."/>
            <person name="Shao J."/>
            <person name="Firmansyah A.P."/>
            <person name="Susilo A.W."/>
            <person name="Rosmana A."/>
            <person name="McMahon P."/>
            <person name="Junaid M."/>
            <person name="Guest D."/>
            <person name="Kheng T.Y."/>
            <person name="Meinhardt L.W."/>
            <person name="Bailey B.A."/>
        </authorList>
    </citation>
    <scope>NUCLEOTIDE SEQUENCE [LARGE SCALE GENOMIC DNA]</scope>
    <source>
        <strain evidence="25 26">CT2</strain>
    </source>
</reference>
<protein>
    <recommendedName>
        <fullName evidence="16">Eukaryotic translation initiation factor 6</fullName>
        <shortName evidence="16">eIF-6</shortName>
    </recommendedName>
</protein>
<feature type="region of interest" description="Disordered" evidence="18">
    <location>
        <begin position="460"/>
        <end position="488"/>
    </location>
</feature>
<dbReference type="PANTHER" id="PTHR12341:SF7">
    <property type="entry name" value="5'-3' EXORIBONUCLEASE 1"/>
    <property type="match status" value="1"/>
</dbReference>
<dbReference type="Pfam" id="PF00153">
    <property type="entry name" value="Mito_carr"/>
    <property type="match status" value="3"/>
</dbReference>
<comment type="caution">
    <text evidence="25">The sequence shown here is derived from an EMBL/GenBank/DDBJ whole genome shotgun (WGS) entry which is preliminary data.</text>
</comment>
<evidence type="ECO:0000256" key="2">
    <source>
        <dbReference type="ARBA" id="ARBA00022448"/>
    </source>
</evidence>
<comment type="similarity">
    <text evidence="15">Belongs to the 5'-3' exonuclease family.</text>
</comment>
<dbReference type="GO" id="GO:0004534">
    <property type="term" value="F:5'-3' RNA exonuclease activity"/>
    <property type="evidence" value="ECO:0007669"/>
    <property type="project" value="UniProtKB-ARBA"/>
</dbReference>
<keyword evidence="12" id="KW-0496">Mitochondrion</keyword>
<dbReference type="GO" id="GO:0003743">
    <property type="term" value="F:translation initiation factor activity"/>
    <property type="evidence" value="ECO:0007669"/>
    <property type="project" value="UniProtKB-UniRule"/>
</dbReference>
<feature type="region of interest" description="Disordered" evidence="18">
    <location>
        <begin position="1597"/>
        <end position="1623"/>
    </location>
</feature>
<dbReference type="OrthoDB" id="372487at2759"/>
<name>A0A5N5QK43_9AGAM</name>
<keyword evidence="9 25" id="KW-0269">Exonuclease</keyword>
<evidence type="ECO:0000256" key="3">
    <source>
        <dbReference type="ARBA" id="ARBA00022490"/>
    </source>
</evidence>
<comment type="subunit">
    <text evidence="16">Monomer. Associates with the 60S ribosomal subunit.</text>
</comment>
<accession>A0A5N5QK43</accession>
<dbReference type="Pfam" id="PF18334">
    <property type="entry name" value="XRN1_D2_D3"/>
    <property type="match status" value="1"/>
</dbReference>
<evidence type="ECO:0000259" key="22">
    <source>
        <dbReference type="Pfam" id="PF18129"/>
    </source>
</evidence>
<keyword evidence="14 16" id="KW-0539">Nucleus</keyword>
<dbReference type="GO" id="GO:0042256">
    <property type="term" value="P:cytosolic ribosome assembly"/>
    <property type="evidence" value="ECO:0007669"/>
    <property type="project" value="UniProtKB-UniRule"/>
</dbReference>
<dbReference type="PRINTS" id="PR00926">
    <property type="entry name" value="MITOCARRIER"/>
</dbReference>
<keyword evidence="5 17" id="KW-0812">Transmembrane</keyword>
<dbReference type="Pfam" id="PF17846">
    <property type="entry name" value="XRN_M"/>
    <property type="match status" value="1"/>
</dbReference>
<evidence type="ECO:0000259" key="23">
    <source>
        <dbReference type="Pfam" id="PF18332"/>
    </source>
</evidence>
<keyword evidence="2" id="KW-0813">Transport</keyword>
<keyword evidence="26" id="KW-1185">Reference proteome</keyword>
<dbReference type="InterPro" id="IPR002067">
    <property type="entry name" value="MCP"/>
</dbReference>
<dbReference type="InterPro" id="IPR018108">
    <property type="entry name" value="MCP_transmembrane"/>
</dbReference>
<evidence type="ECO:0000256" key="1">
    <source>
        <dbReference type="ARBA" id="ARBA00004225"/>
    </source>
</evidence>
<dbReference type="GO" id="GO:0000956">
    <property type="term" value="P:nuclear-transcribed mRNA catabolic process"/>
    <property type="evidence" value="ECO:0007669"/>
    <property type="project" value="TreeGrafter"/>
</dbReference>
<dbReference type="GO" id="GO:0055085">
    <property type="term" value="P:transmembrane transport"/>
    <property type="evidence" value="ECO:0007669"/>
    <property type="project" value="InterPro"/>
</dbReference>
<dbReference type="InterPro" id="IPR023395">
    <property type="entry name" value="MCP_dom_sf"/>
</dbReference>
<dbReference type="CDD" id="cd18673">
    <property type="entry name" value="PIN_XRN1-2-like"/>
    <property type="match status" value="1"/>
</dbReference>
<evidence type="ECO:0000256" key="9">
    <source>
        <dbReference type="ARBA" id="ARBA00022839"/>
    </source>
</evidence>
<evidence type="ECO:0000256" key="11">
    <source>
        <dbReference type="ARBA" id="ARBA00022989"/>
    </source>
</evidence>
<evidence type="ECO:0000256" key="17">
    <source>
        <dbReference type="PROSITE-ProRule" id="PRU00282"/>
    </source>
</evidence>
<dbReference type="GO" id="GO:0000054">
    <property type="term" value="P:ribosomal subunit export from nucleus"/>
    <property type="evidence" value="ECO:0007669"/>
    <property type="project" value="UniProtKB-UniRule"/>
</dbReference>
<evidence type="ECO:0000313" key="25">
    <source>
        <dbReference type="EMBL" id="KAB5592004.1"/>
    </source>
</evidence>
<evidence type="ECO:0000256" key="15">
    <source>
        <dbReference type="ARBA" id="ARBA00038299"/>
    </source>
</evidence>
<evidence type="ECO:0000256" key="10">
    <source>
        <dbReference type="ARBA" id="ARBA00022917"/>
    </source>
</evidence>
<dbReference type="SUPFAM" id="SSF55909">
    <property type="entry name" value="Pentein"/>
    <property type="match status" value="1"/>
</dbReference>
<feature type="domain" description="Xrn1 helical" evidence="21">
    <location>
        <begin position="637"/>
        <end position="1027"/>
    </location>
</feature>
<dbReference type="InterPro" id="IPR047008">
    <property type="entry name" value="XRN1_SH3_sf"/>
</dbReference>
<feature type="repeat" description="Solcar" evidence="17">
    <location>
        <begin position="43"/>
        <end position="132"/>
    </location>
</feature>
<keyword evidence="8" id="KW-0378">Hydrolase</keyword>
<dbReference type="InterPro" id="IPR014722">
    <property type="entry name" value="Rib_uL2_dom2"/>
</dbReference>
<dbReference type="Gene3D" id="2.30.30.30">
    <property type="match status" value="1"/>
</dbReference>
<dbReference type="FunFam" id="3.40.50.12390:FF:000002">
    <property type="entry name" value="5'-3' exoribonuclease 1"/>
    <property type="match status" value="1"/>
</dbReference>
<feature type="region of interest" description="Disordered" evidence="18">
    <location>
        <begin position="1"/>
        <end position="21"/>
    </location>
</feature>
<feature type="modified residue" description="Phosphoserine; by CK1" evidence="16">
    <location>
        <position position="1937"/>
    </location>
</feature>
<dbReference type="Gene3D" id="3.75.10.10">
    <property type="entry name" value="L-arginine/glycine Amidinotransferase, Chain A"/>
    <property type="match status" value="1"/>
</dbReference>
<dbReference type="Gene3D" id="1.50.40.10">
    <property type="entry name" value="Mitochondrial carrier domain"/>
    <property type="match status" value="1"/>
</dbReference>
<dbReference type="InterPro" id="IPR004859">
    <property type="entry name" value="Xrn1_N"/>
</dbReference>
<dbReference type="GO" id="GO:0042273">
    <property type="term" value="P:ribosomal large subunit biogenesis"/>
    <property type="evidence" value="ECO:0007669"/>
    <property type="project" value="UniProtKB-UniRule"/>
</dbReference>
<dbReference type="SMART" id="SM00654">
    <property type="entry name" value="eIF6"/>
    <property type="match status" value="1"/>
</dbReference>
<evidence type="ECO:0000256" key="6">
    <source>
        <dbReference type="ARBA" id="ARBA00022722"/>
    </source>
</evidence>
<dbReference type="Pfam" id="PF03159">
    <property type="entry name" value="XRN_N"/>
    <property type="match status" value="1"/>
</dbReference>
<sequence length="2007" mass="224740">MALTLSPQISTRKLSIPPPRTKQSWDSVIRTGIAGGTAGCIVGSFLFYTQVGLSSQAKTVVAPLDRVKILFQASNPDFQHYSTSWTGAFRAIRDINHTSGVAGLFQGHSATLLRVFPYAAIKFLAYDQFPDRGAKYLMPTRTDETNFKRFFAGAFSGTLSVLLTYPLELIRVRMAYQTRSTSRHAFISAVKAIYTEGNGLPAAPASGITQQSSSLFRTFPLSKFYRGFSVTMLGMIPYAGTSFWAWGALRAALLPSPPQSQPGANPTVPRHRPIADLSIGAVSGAIAQTVSYPFEVVRRRLQVGGLVRPRGFVGWGETVRAIWAAQGWRGFYVGLTIGYVKVVPMTAVSFMTDKHDRRRPRQATKVVRVVVELNHGERYPLTSQLIEENKIPEFDNLYIDFNGIIHNCSHPNDGDVHFRLSEDQMFTAIFSYVDHLFGKIKPRKLFFMAIDGVAPRAKMNQQRARRFRSAKDAKDAREKAEKRGEKLPSEKAFDSNCITPGTVFMAKLSAQLKYFVNKKISEDANWRNVEVVLSGHEVPGEGEHKIMEYIRHSKAQPNYNPNIRHCLYGLDADLIMLGLLSHDPHFCLLREEVKFGPQKNKSKGSLEAQSFYLLHISLLREYLDLEFHTLTSILPFQYDLERIIDDFVLIAVFIGNDFLPHLPDLHIHENALERLFEIYKTVLPRAGGYLNESGEIHRGRLQLILDELSTWEVEVYEKETSDMNWYKGKQKKHQQGEPKKKQFTLTPSQKDIVVKVQGLIDSSREDPSVSVLQLVNDMAAADRAFVKKLVEDLHLSVWWDEFDDQGRNLVTIALPETDEEDEGDEEGREALDREFKKYHSAPVLAPDGFDDREDERLRAAMKKWKNQYYTEKLEFKDLEKEVEMLAYRYVEGLQWVMYYYYSGVVSWGWFYNYHYAPRVSDLKNIETFEFDFDLGKPFKPFEQLMGVLPYASYELIPEAYRELMYSQHSPILDFYPEVFELDMNGKKQEWEAVVKIPFIDEKRLLTSMHTVEHRLNEEERRRNTWGMSIKFSFTEDVKEYPSPSPGFLPVIPRCHCRMDEFVLPTLDGLHLVKGLCDGVFLGTKALAGFPSLKTLSHTSVLTLHSVNVFNSDSRNPSIVLKVTNKFAGMKAHAIAERMIGQRTFIGWPFLTEALVVAVSDDLFKHERQDVAGRSKIVANPHHGDQLSKWRRSAERISTTYSKRFAVEIGDVDVLLHVRPLKGLKRDETGALVKDYSGPESETEQAVQMSLMKVQSEDPRFIEQPAAPLEQEYPVGSNVFFLGEHTYGTPALVKDVANDKASLMIVYNPEERTEIEKFRALAKENIEGSYVPARQIASALRMSGLALSRITSSLIITSGNSKANLGLSLKFEGKSLKVLGYSRKSDHGWEFSERAIQLIQDYKAAFPSIINALEQRRNDDLTRASDLFPNADAEAQVKAAKEWLGSKGVRDFEPVSLFSDQLEKQNVVNIEQYESELKAKREEMHAKGESGKRIMVQGVPRQALLKPEHAVHRLQDQRFALGDRVVMVQNTGGVPLACKGVVIGLGPMLLDVVWDVPFINGTTLQGRCSEYRGSSIPFNAVLNLTDPQFVQSTPGRAREQPAAARPRIGPQPIVQPRGGAAPAAGFRPAAQPVRIMSNPARGRGWGARHTDDGAAAARVLAEAAPTAEDLHQRSIRGAFNIRGRVAHQPPVHHPTPRILTRGRVAPTQYDTHIHHESSINGHEPINGHASTNGHSEQGSHPASPPIYRPTDLQRPTHLQATIIMAVRTQFENSSDIGVFSKLTNSFCLASVGGSTNFYSTFEGELGDVIPIVHTTIGGTRIIGRLTAGNRHGLLVPASTTDQELQHLRNSLPDAVSLQRVEERLSALGNVIACNDYVALVHPDIDRETEEIIADVLKVEVFRQTVADNVLVGSYCVISNQGGLVHPRTSVQDQDELSSLLQIPLVAGTVNRGSDVLGAGMVVNDWCAFTGLDTTAPEISVIEATFKLQGQAQAAVIGEMRDTLIEHMA</sequence>
<keyword evidence="16" id="KW-0597">Phosphoprotein</keyword>
<evidence type="ECO:0000256" key="8">
    <source>
        <dbReference type="ARBA" id="ARBA00022801"/>
    </source>
</evidence>
<dbReference type="GO" id="GO:0003723">
    <property type="term" value="F:RNA binding"/>
    <property type="evidence" value="ECO:0007669"/>
    <property type="project" value="TreeGrafter"/>
</dbReference>
<dbReference type="GO" id="GO:0043023">
    <property type="term" value="F:ribosomal large subunit binding"/>
    <property type="evidence" value="ECO:0007669"/>
    <property type="project" value="UniProtKB-UniRule"/>
</dbReference>
<evidence type="ECO:0000256" key="5">
    <source>
        <dbReference type="ARBA" id="ARBA00022692"/>
    </source>
</evidence>
<dbReference type="Gene3D" id="2.30.30.750">
    <property type="match status" value="1"/>
</dbReference>
<keyword evidence="6" id="KW-0540">Nuclease</keyword>
<dbReference type="InterPro" id="IPR041385">
    <property type="entry name" value="SH3_12"/>
</dbReference>
<dbReference type="Pfam" id="PF01912">
    <property type="entry name" value="eIF-6"/>
    <property type="match status" value="1"/>
</dbReference>
<feature type="domain" description="5'-3' exoribonuclease 1 D1" evidence="23">
    <location>
        <begin position="1074"/>
        <end position="1263"/>
    </location>
</feature>
<dbReference type="GO" id="GO:0005730">
    <property type="term" value="C:nucleolus"/>
    <property type="evidence" value="ECO:0007669"/>
    <property type="project" value="UniProtKB-SubCell"/>
</dbReference>
<evidence type="ECO:0000313" key="26">
    <source>
        <dbReference type="Proteomes" id="UP000383932"/>
    </source>
</evidence>
<dbReference type="Proteomes" id="UP000383932">
    <property type="component" value="Unassembled WGS sequence"/>
</dbReference>
<comment type="function">
    <text evidence="16">Binds to the 60S ribosomal subunit and prevents its association with the 40S ribosomal subunit to form the 80S initiation complex in the cytoplasm. Is also involved in ribosome biogenesis. Associates with pre-60S subunits in the nucleus and is involved in its nuclear export.</text>
</comment>
<organism evidence="25 26">
    <name type="scientific">Ceratobasidium theobromae</name>
    <dbReference type="NCBI Taxonomy" id="1582974"/>
    <lineage>
        <taxon>Eukaryota</taxon>
        <taxon>Fungi</taxon>
        <taxon>Dikarya</taxon>
        <taxon>Basidiomycota</taxon>
        <taxon>Agaricomycotina</taxon>
        <taxon>Agaricomycetes</taxon>
        <taxon>Cantharellales</taxon>
        <taxon>Ceratobasidiaceae</taxon>
        <taxon>Ceratobasidium</taxon>
    </lineage>
</organism>
<evidence type="ECO:0000256" key="16">
    <source>
        <dbReference type="HAMAP-Rule" id="MF_03132"/>
    </source>
</evidence>